<evidence type="ECO:0000256" key="1">
    <source>
        <dbReference type="SAM" id="MobiDB-lite"/>
    </source>
</evidence>
<dbReference type="Proteomes" id="UP000654075">
    <property type="component" value="Unassembled WGS sequence"/>
</dbReference>
<comment type="caution">
    <text evidence="2">The sequence shown here is derived from an EMBL/GenBank/DDBJ whole genome shotgun (WGS) entry which is preliminary data.</text>
</comment>
<name>A0A813HLS8_POLGL</name>
<dbReference type="EMBL" id="CAJNNV010032140">
    <property type="protein sequence ID" value="CAE8639084.1"/>
    <property type="molecule type" value="Genomic_DNA"/>
</dbReference>
<feature type="region of interest" description="Disordered" evidence="1">
    <location>
        <begin position="16"/>
        <end position="35"/>
    </location>
</feature>
<dbReference type="InterPro" id="IPR043134">
    <property type="entry name" value="GTP-CH-I_N"/>
</dbReference>
<feature type="non-terminal residue" evidence="2">
    <location>
        <position position="85"/>
    </location>
</feature>
<evidence type="ECO:0000313" key="2">
    <source>
        <dbReference type="EMBL" id="CAE8639084.1"/>
    </source>
</evidence>
<gene>
    <name evidence="2" type="ORF">PGLA1383_LOCUS54146</name>
</gene>
<proteinExistence type="predicted"/>
<keyword evidence="3" id="KW-1185">Reference proteome</keyword>
<accession>A0A813HLS8</accession>
<protein>
    <submittedName>
        <fullName evidence="2">Uncharacterized protein</fullName>
    </submittedName>
</protein>
<dbReference type="AlphaFoldDB" id="A0A813HLS8"/>
<sequence length="85" mass="9249">MQLSVMSTQMAVEPPPLPVVARTRSQQAEDMSPSAEAGFKQVLNACLGFEEASRPEMRKTPFRAAKAFREMTCGCGQDPVEVCGQ</sequence>
<evidence type="ECO:0000313" key="3">
    <source>
        <dbReference type="Proteomes" id="UP000654075"/>
    </source>
</evidence>
<organism evidence="2 3">
    <name type="scientific">Polarella glacialis</name>
    <name type="common">Dinoflagellate</name>
    <dbReference type="NCBI Taxonomy" id="89957"/>
    <lineage>
        <taxon>Eukaryota</taxon>
        <taxon>Sar</taxon>
        <taxon>Alveolata</taxon>
        <taxon>Dinophyceae</taxon>
        <taxon>Suessiales</taxon>
        <taxon>Suessiaceae</taxon>
        <taxon>Polarella</taxon>
    </lineage>
</organism>
<dbReference type="Gene3D" id="1.10.286.10">
    <property type="match status" value="1"/>
</dbReference>
<reference evidence="2" key="1">
    <citation type="submission" date="2021-02" db="EMBL/GenBank/DDBJ databases">
        <authorList>
            <person name="Dougan E. K."/>
            <person name="Rhodes N."/>
            <person name="Thang M."/>
            <person name="Chan C."/>
        </authorList>
    </citation>
    <scope>NUCLEOTIDE SEQUENCE</scope>
</reference>